<keyword evidence="3" id="KW-1185">Reference proteome</keyword>
<dbReference type="RefSeq" id="WP_179269339.1">
    <property type="nucleotide sequence ID" value="NZ_CP058579.1"/>
</dbReference>
<keyword evidence="1" id="KW-0812">Transmembrane</keyword>
<dbReference type="AlphaFoldDB" id="A0A7D5LBR4"/>
<dbReference type="OrthoDB" id="222664at2157"/>
<evidence type="ECO:0000313" key="2">
    <source>
        <dbReference type="EMBL" id="QLG62754.1"/>
    </source>
</evidence>
<evidence type="ECO:0000256" key="1">
    <source>
        <dbReference type="SAM" id="Phobius"/>
    </source>
</evidence>
<accession>A0A7D5LBR4</accession>
<proteinExistence type="predicted"/>
<organism evidence="2 3">
    <name type="scientific">Halorarum salinum</name>
    <dbReference type="NCBI Taxonomy" id="2743089"/>
    <lineage>
        <taxon>Archaea</taxon>
        <taxon>Methanobacteriati</taxon>
        <taxon>Methanobacteriota</taxon>
        <taxon>Stenosarchaea group</taxon>
        <taxon>Halobacteria</taxon>
        <taxon>Halobacteriales</taxon>
        <taxon>Haloferacaceae</taxon>
        <taxon>Halorarum</taxon>
    </lineage>
</organism>
<keyword evidence="1" id="KW-0472">Membrane</keyword>
<gene>
    <name evidence="2" type="ORF">HUG12_13865</name>
</gene>
<dbReference type="EMBL" id="CP058579">
    <property type="protein sequence ID" value="QLG62754.1"/>
    <property type="molecule type" value="Genomic_DNA"/>
</dbReference>
<feature type="transmembrane region" description="Helical" evidence="1">
    <location>
        <begin position="12"/>
        <end position="38"/>
    </location>
</feature>
<name>A0A7D5LBR4_9EURY</name>
<dbReference type="GeneID" id="56038566"/>
<feature type="transmembrane region" description="Helical" evidence="1">
    <location>
        <begin position="50"/>
        <end position="69"/>
    </location>
</feature>
<dbReference type="KEGG" id="halu:HUG12_13865"/>
<protein>
    <submittedName>
        <fullName evidence="2">Uncharacterized protein</fullName>
    </submittedName>
</protein>
<dbReference type="Proteomes" id="UP000509626">
    <property type="component" value="Chromosome"/>
</dbReference>
<evidence type="ECO:0000313" key="3">
    <source>
        <dbReference type="Proteomes" id="UP000509626"/>
    </source>
</evidence>
<sequence length="104" mass="11277">MVRSDLADRLVVLAIGLLIVLGPVVLLVLTLGFLMVTGDLLVNQVTPVEFLELYVIDLLLFSAFGYGVYRLTLTLVESHLPASLDALEGEDAEREATDTSDDAE</sequence>
<keyword evidence="1" id="KW-1133">Transmembrane helix</keyword>
<reference evidence="2 3" key="1">
    <citation type="submission" date="2020-06" db="EMBL/GenBank/DDBJ databases">
        <title>NJ-3-1, isolated from saline soil.</title>
        <authorList>
            <person name="Cui H.L."/>
            <person name="Shi X."/>
        </authorList>
    </citation>
    <scope>NUCLEOTIDE SEQUENCE [LARGE SCALE GENOMIC DNA]</scope>
    <source>
        <strain evidence="2 3">NJ-3-1</strain>
    </source>
</reference>